<feature type="domain" description="Amine oxidase" evidence="8">
    <location>
        <begin position="62"/>
        <end position="519"/>
    </location>
</feature>
<evidence type="ECO:0000313" key="9">
    <source>
        <dbReference type="EMBL" id="UNM95105.1"/>
    </source>
</evidence>
<evidence type="ECO:0000256" key="2">
    <source>
        <dbReference type="ARBA" id="ARBA00005833"/>
    </source>
</evidence>
<sequence length="531" mass="59174">MNSHKAMTRRDLLKMIGYSAGATVMLSAMGSLGHATTMSALKTVDLKGMPKGSKILILGGGVAGLVAAYEFKRAGYEAVILETQNRPGGRAWSVEGGDRYTDTDGVEQVCEFEKGQFFNLGAWRIPYYHKNILHYCRELDIKLDPFVQLNFNAYLQSNDAFDGKPKRFREIFTDFNGGISSLLAKATNQKALDELVTEEDQKILLEALKSFGALDDNYNYSESVAVSMRRGFEKLPGGGLSAGYVPTKPIEMKEILNSRLWSNFAYFLTQQFQQTMFEPRGGMSMIGKAFEKALPEVIRYNSEVTEIHQSADNVTVTYVDKSTGKTETVTGDWCLCTIPTRVLSNIKMNVGEKLKAAIDALPYESVVKLGVQYKRRFWEEDEAIFGGMSLTSQPITHFAYPSAPNEFLSNGKGITLTGYITGDNSRKFTAMALKERIDEGLKYASKIHPQVIDEFDTGYSVAWDKVPWILGGYSKWSPELREKHYRNLCEIDGRIVLAGEHTSYMNGWLEGAITSSLDAISRIHAKATSKS</sequence>
<comment type="pathway">
    <text evidence="1">Plant hormone metabolism; auxin biosynthesis.</text>
</comment>
<dbReference type="RefSeq" id="WP_242147030.1">
    <property type="nucleotide sequence ID" value="NZ_CP093379.1"/>
</dbReference>
<feature type="transmembrane region" description="Helical" evidence="7">
    <location>
        <begin position="12"/>
        <end position="32"/>
    </location>
</feature>
<dbReference type="InterPro" id="IPR050281">
    <property type="entry name" value="Flavin_monoamine_oxidase"/>
</dbReference>
<evidence type="ECO:0000256" key="1">
    <source>
        <dbReference type="ARBA" id="ARBA00004814"/>
    </source>
</evidence>
<organism evidence="9 10">
    <name type="scientific">Ignatzschineria rhizosphaerae</name>
    <dbReference type="NCBI Taxonomy" id="2923279"/>
    <lineage>
        <taxon>Bacteria</taxon>
        <taxon>Pseudomonadati</taxon>
        <taxon>Pseudomonadota</taxon>
        <taxon>Gammaproteobacteria</taxon>
        <taxon>Cardiobacteriales</taxon>
        <taxon>Ignatzschineriaceae</taxon>
        <taxon>Ignatzschineria</taxon>
    </lineage>
</organism>
<dbReference type="Proteomes" id="UP000829542">
    <property type="component" value="Chromosome"/>
</dbReference>
<evidence type="ECO:0000313" key="10">
    <source>
        <dbReference type="Proteomes" id="UP000829542"/>
    </source>
</evidence>
<dbReference type="PROSITE" id="PS51318">
    <property type="entry name" value="TAT"/>
    <property type="match status" value="1"/>
</dbReference>
<name>A0ABY3WYI7_9GAMM</name>
<dbReference type="SUPFAM" id="SSF51905">
    <property type="entry name" value="FAD/NAD(P)-binding domain"/>
    <property type="match status" value="1"/>
</dbReference>
<reference evidence="9 10" key="1">
    <citation type="submission" date="2022-03" db="EMBL/GenBank/DDBJ databases">
        <title>Ignatzschineria rhizosphaerae HR5S32.</title>
        <authorList>
            <person name="Sun J.Q."/>
            <person name="Feng J.Y."/>
        </authorList>
    </citation>
    <scope>NUCLEOTIDE SEQUENCE [LARGE SCALE GENOMIC DNA]</scope>
    <source>
        <strain evidence="9 10">HR5S32</strain>
    </source>
</reference>
<evidence type="ECO:0000259" key="8">
    <source>
        <dbReference type="Pfam" id="PF01593"/>
    </source>
</evidence>
<dbReference type="Gene3D" id="3.90.660.10">
    <property type="match status" value="1"/>
</dbReference>
<keyword evidence="5" id="KW-0073">Auxin biosynthesis</keyword>
<accession>A0ABY3WYI7</accession>
<keyword evidence="7" id="KW-1133">Transmembrane helix</keyword>
<dbReference type="Gene3D" id="1.20.1440.240">
    <property type="match status" value="1"/>
</dbReference>
<evidence type="ECO:0000256" key="4">
    <source>
        <dbReference type="ARBA" id="ARBA00017871"/>
    </source>
</evidence>
<dbReference type="InterPro" id="IPR002937">
    <property type="entry name" value="Amino_oxidase"/>
</dbReference>
<keyword evidence="7" id="KW-0812">Transmembrane</keyword>
<dbReference type="InterPro" id="IPR036188">
    <property type="entry name" value="FAD/NAD-bd_sf"/>
</dbReference>
<dbReference type="Gene3D" id="3.50.50.60">
    <property type="entry name" value="FAD/NAD(P)-binding domain"/>
    <property type="match status" value="1"/>
</dbReference>
<comment type="catalytic activity">
    <reaction evidence="6">
        <text>L-tryptophan + O2 = indole-3-acetamide + CO2 + H2O</text>
        <dbReference type="Rhea" id="RHEA:16165"/>
        <dbReference type="ChEBI" id="CHEBI:15377"/>
        <dbReference type="ChEBI" id="CHEBI:15379"/>
        <dbReference type="ChEBI" id="CHEBI:16031"/>
        <dbReference type="ChEBI" id="CHEBI:16526"/>
        <dbReference type="ChEBI" id="CHEBI:57912"/>
        <dbReference type="EC" id="1.13.12.3"/>
    </reaction>
</comment>
<dbReference type="SUPFAM" id="SSF54373">
    <property type="entry name" value="FAD-linked reductases, C-terminal domain"/>
    <property type="match status" value="1"/>
</dbReference>
<evidence type="ECO:0000256" key="3">
    <source>
        <dbReference type="ARBA" id="ARBA00012535"/>
    </source>
</evidence>
<protein>
    <recommendedName>
        <fullName evidence="4">Tryptophan 2-monooxygenase</fullName>
        <ecNumber evidence="3">1.13.12.3</ecNumber>
    </recommendedName>
</protein>
<evidence type="ECO:0000256" key="7">
    <source>
        <dbReference type="SAM" id="Phobius"/>
    </source>
</evidence>
<proteinExistence type="inferred from homology"/>
<dbReference type="PANTHER" id="PTHR10742">
    <property type="entry name" value="FLAVIN MONOAMINE OXIDASE"/>
    <property type="match status" value="1"/>
</dbReference>
<dbReference type="Pfam" id="PF01593">
    <property type="entry name" value="Amino_oxidase"/>
    <property type="match status" value="1"/>
</dbReference>
<gene>
    <name evidence="9" type="ORF">MMG00_07615</name>
</gene>
<evidence type="ECO:0000256" key="6">
    <source>
        <dbReference type="ARBA" id="ARBA00047321"/>
    </source>
</evidence>
<keyword evidence="7" id="KW-0472">Membrane</keyword>
<dbReference type="EMBL" id="CP093379">
    <property type="protein sequence ID" value="UNM95105.1"/>
    <property type="molecule type" value="Genomic_DNA"/>
</dbReference>
<dbReference type="PANTHER" id="PTHR10742:SF342">
    <property type="entry name" value="AMINE OXIDASE"/>
    <property type="match status" value="1"/>
</dbReference>
<comment type="similarity">
    <text evidence="2">Belongs to the tryptophan 2-monooxygenase family.</text>
</comment>
<dbReference type="InterPro" id="IPR006311">
    <property type="entry name" value="TAT_signal"/>
</dbReference>
<dbReference type="EC" id="1.13.12.3" evidence="3"/>
<evidence type="ECO:0000256" key="5">
    <source>
        <dbReference type="ARBA" id="ARBA00023070"/>
    </source>
</evidence>
<keyword evidence="10" id="KW-1185">Reference proteome</keyword>